<gene>
    <name evidence="2" type="ORF">NZD89_05255</name>
</gene>
<evidence type="ECO:0000313" key="2">
    <source>
        <dbReference type="EMBL" id="WAH42837.1"/>
    </source>
</evidence>
<dbReference type="InterPro" id="IPR038765">
    <property type="entry name" value="Papain-like_cys_pep_sf"/>
</dbReference>
<keyword evidence="1" id="KW-0812">Transmembrane</keyword>
<dbReference type="Gene3D" id="3.90.1720.10">
    <property type="entry name" value="endopeptidase domain like (from Nostoc punctiforme)"/>
    <property type="match status" value="1"/>
</dbReference>
<reference evidence="2" key="1">
    <citation type="submission" date="2022-08" db="EMBL/GenBank/DDBJ databases">
        <title>Alicyclobacillus fastidiosus DSM 17978, complete genome.</title>
        <authorList>
            <person name="Wang Q."/>
            <person name="Cai R."/>
            <person name="Wang Z."/>
        </authorList>
    </citation>
    <scope>NUCLEOTIDE SEQUENCE</scope>
    <source>
        <strain evidence="2">DSM 17978</strain>
    </source>
</reference>
<dbReference type="RefSeq" id="WP_268006711.1">
    <property type="nucleotide sequence ID" value="NZ_BSUT01000001.1"/>
</dbReference>
<keyword evidence="3" id="KW-1185">Reference proteome</keyword>
<evidence type="ECO:0000313" key="3">
    <source>
        <dbReference type="Proteomes" id="UP001164761"/>
    </source>
</evidence>
<dbReference type="Proteomes" id="UP001164761">
    <property type="component" value="Chromosome"/>
</dbReference>
<dbReference type="EMBL" id="CP104067">
    <property type="protein sequence ID" value="WAH42837.1"/>
    <property type="molecule type" value="Genomic_DNA"/>
</dbReference>
<organism evidence="2 3">
    <name type="scientific">Alicyclobacillus fastidiosus</name>
    <dbReference type="NCBI Taxonomy" id="392011"/>
    <lineage>
        <taxon>Bacteria</taxon>
        <taxon>Bacillati</taxon>
        <taxon>Bacillota</taxon>
        <taxon>Bacilli</taxon>
        <taxon>Bacillales</taxon>
        <taxon>Alicyclobacillaceae</taxon>
        <taxon>Alicyclobacillus</taxon>
    </lineage>
</organism>
<sequence length="162" mass="18511">MLQRGDLIFVRGRTRSPVDDAIMAEEWLLDGRCEYVHVAVYVGESKVQEAQGFRRSGWAPIGQYDGEYDIGHIRMTKEQRDKFLAALRDEDGLPYDWPGIFWLAIAALTFGVFARKYNDRKRRYCSKYVGWALAKAGIGVNDETPESLAQDPVISMEKVRAM</sequence>
<feature type="transmembrane region" description="Helical" evidence="1">
    <location>
        <begin position="97"/>
        <end position="114"/>
    </location>
</feature>
<proteinExistence type="predicted"/>
<evidence type="ECO:0000256" key="1">
    <source>
        <dbReference type="SAM" id="Phobius"/>
    </source>
</evidence>
<keyword evidence="1" id="KW-1133">Transmembrane helix</keyword>
<dbReference type="SUPFAM" id="SSF54001">
    <property type="entry name" value="Cysteine proteinases"/>
    <property type="match status" value="1"/>
</dbReference>
<accession>A0ABY6ZJ07</accession>
<keyword evidence="1" id="KW-0472">Membrane</keyword>
<name>A0ABY6ZJ07_9BACL</name>
<protein>
    <submittedName>
        <fullName evidence="2">Uncharacterized protein</fullName>
    </submittedName>
</protein>